<dbReference type="InterPro" id="IPR009061">
    <property type="entry name" value="DNA-bd_dom_put_sf"/>
</dbReference>
<dbReference type="NCBIfam" id="TIGR00471">
    <property type="entry name" value="pheT_arch"/>
    <property type="match status" value="1"/>
</dbReference>
<dbReference type="GO" id="GO:0000287">
    <property type="term" value="F:magnesium ion binding"/>
    <property type="evidence" value="ECO:0007669"/>
    <property type="project" value="InterPro"/>
</dbReference>
<keyword evidence="12" id="KW-0030">Aminoacyl-tRNA synthetase</keyword>
<evidence type="ECO:0000313" key="14">
    <source>
        <dbReference type="EMBL" id="GGM73403.1"/>
    </source>
</evidence>
<comment type="subcellular location">
    <subcellularLocation>
        <location evidence="2">Cytoplasm</location>
    </subcellularLocation>
</comment>
<dbReference type="SUPFAM" id="SSF46955">
    <property type="entry name" value="Putative DNA-binding domain"/>
    <property type="match status" value="1"/>
</dbReference>
<dbReference type="InterPro" id="IPR020825">
    <property type="entry name" value="Phe-tRNA_synthase-like_B3/B4"/>
</dbReference>
<dbReference type="SMART" id="SM00873">
    <property type="entry name" value="B3_4"/>
    <property type="match status" value="1"/>
</dbReference>
<dbReference type="InterPro" id="IPR005146">
    <property type="entry name" value="B3/B4_tRNA-bd"/>
</dbReference>
<keyword evidence="15" id="KW-1185">Reference proteome</keyword>
<organism evidence="14 15">
    <name type="scientific">Thermogymnomonas acidicola</name>
    <dbReference type="NCBI Taxonomy" id="399579"/>
    <lineage>
        <taxon>Archaea</taxon>
        <taxon>Methanobacteriati</taxon>
        <taxon>Thermoplasmatota</taxon>
        <taxon>Thermoplasmata</taxon>
        <taxon>Thermoplasmatales</taxon>
        <taxon>Thermogymnomonas</taxon>
    </lineage>
</organism>
<dbReference type="EC" id="6.1.1.20" evidence="4"/>
<dbReference type="GO" id="GO:0005524">
    <property type="term" value="F:ATP binding"/>
    <property type="evidence" value="ECO:0007669"/>
    <property type="project" value="UniProtKB-KW"/>
</dbReference>
<keyword evidence="5" id="KW-0963">Cytoplasm</keyword>
<keyword evidence="11" id="KW-0648">Protein biosynthesis</keyword>
<dbReference type="GO" id="GO:0003723">
    <property type="term" value="F:RNA binding"/>
    <property type="evidence" value="ECO:0007669"/>
    <property type="project" value="InterPro"/>
</dbReference>
<evidence type="ECO:0000256" key="11">
    <source>
        <dbReference type="ARBA" id="ARBA00022917"/>
    </source>
</evidence>
<dbReference type="RefSeq" id="WP_188680722.1">
    <property type="nucleotide sequence ID" value="NZ_BMNY01000001.1"/>
</dbReference>
<reference evidence="14" key="2">
    <citation type="submission" date="2022-09" db="EMBL/GenBank/DDBJ databases">
        <authorList>
            <person name="Sun Q."/>
            <person name="Ohkuma M."/>
        </authorList>
    </citation>
    <scope>NUCLEOTIDE SEQUENCE</scope>
    <source>
        <strain evidence="14">JCM 13583</strain>
    </source>
</reference>
<evidence type="ECO:0000256" key="8">
    <source>
        <dbReference type="ARBA" id="ARBA00022741"/>
    </source>
</evidence>
<evidence type="ECO:0000256" key="1">
    <source>
        <dbReference type="ARBA" id="ARBA00001946"/>
    </source>
</evidence>
<evidence type="ECO:0000256" key="7">
    <source>
        <dbReference type="ARBA" id="ARBA00022723"/>
    </source>
</evidence>
<dbReference type="Gene3D" id="3.30.56.10">
    <property type="match status" value="1"/>
</dbReference>
<dbReference type="GO" id="GO:0009328">
    <property type="term" value="C:phenylalanine-tRNA ligase complex"/>
    <property type="evidence" value="ECO:0007669"/>
    <property type="project" value="TreeGrafter"/>
</dbReference>
<dbReference type="EMBL" id="BMNY01000001">
    <property type="protein sequence ID" value="GGM73403.1"/>
    <property type="molecule type" value="Genomic_DNA"/>
</dbReference>
<dbReference type="SMART" id="SM00874">
    <property type="entry name" value="B5"/>
    <property type="match status" value="1"/>
</dbReference>
<evidence type="ECO:0000256" key="6">
    <source>
        <dbReference type="ARBA" id="ARBA00022598"/>
    </source>
</evidence>
<protein>
    <recommendedName>
        <fullName evidence="4">phenylalanine--tRNA ligase</fullName>
        <ecNumber evidence="4">6.1.1.20</ecNumber>
    </recommendedName>
</protein>
<proteinExistence type="inferred from homology"/>
<evidence type="ECO:0000256" key="3">
    <source>
        <dbReference type="ARBA" id="ARBA00007438"/>
    </source>
</evidence>
<keyword evidence="6 14" id="KW-0436">Ligase</keyword>
<dbReference type="GO" id="GO:0004826">
    <property type="term" value="F:phenylalanine-tRNA ligase activity"/>
    <property type="evidence" value="ECO:0007669"/>
    <property type="project" value="UniProtKB-EC"/>
</dbReference>
<dbReference type="PROSITE" id="PS51483">
    <property type="entry name" value="B5"/>
    <property type="match status" value="1"/>
</dbReference>
<dbReference type="InterPro" id="IPR004531">
    <property type="entry name" value="Phe-tRNA-synth_IIc_bsu_arc_euk"/>
</dbReference>
<dbReference type="Pfam" id="PF17759">
    <property type="entry name" value="tRNA_synthFbeta"/>
    <property type="match status" value="1"/>
</dbReference>
<dbReference type="Pfam" id="PF03484">
    <property type="entry name" value="B5"/>
    <property type="match status" value="1"/>
</dbReference>
<accession>A0AA37F9I8</accession>
<evidence type="ECO:0000256" key="4">
    <source>
        <dbReference type="ARBA" id="ARBA00012814"/>
    </source>
</evidence>
<dbReference type="PANTHER" id="PTHR10947">
    <property type="entry name" value="PHENYLALANYL-TRNA SYNTHETASE BETA CHAIN AND LEUCINE-RICH REPEAT-CONTAINING PROTEIN 47"/>
    <property type="match status" value="1"/>
</dbReference>
<evidence type="ECO:0000256" key="5">
    <source>
        <dbReference type="ARBA" id="ARBA00022490"/>
    </source>
</evidence>
<name>A0AA37F9I8_9ARCH</name>
<dbReference type="Proteomes" id="UP000632195">
    <property type="component" value="Unassembled WGS sequence"/>
</dbReference>
<dbReference type="PANTHER" id="PTHR10947:SF0">
    <property type="entry name" value="PHENYLALANINE--TRNA LIGASE BETA SUBUNIT"/>
    <property type="match status" value="1"/>
</dbReference>
<keyword evidence="7" id="KW-0479">Metal-binding</keyword>
<comment type="caution">
    <text evidence="14">The sequence shown here is derived from an EMBL/GenBank/DDBJ whole genome shotgun (WGS) entry which is preliminary data.</text>
</comment>
<evidence type="ECO:0000256" key="10">
    <source>
        <dbReference type="ARBA" id="ARBA00022842"/>
    </source>
</evidence>
<gene>
    <name evidence="14" type="ORF">GCM10007108_09280</name>
</gene>
<evidence type="ECO:0000256" key="2">
    <source>
        <dbReference type="ARBA" id="ARBA00004496"/>
    </source>
</evidence>
<evidence type="ECO:0000313" key="15">
    <source>
        <dbReference type="Proteomes" id="UP000632195"/>
    </source>
</evidence>
<evidence type="ECO:0000256" key="9">
    <source>
        <dbReference type="ARBA" id="ARBA00022840"/>
    </source>
</evidence>
<evidence type="ECO:0000256" key="12">
    <source>
        <dbReference type="ARBA" id="ARBA00023146"/>
    </source>
</evidence>
<dbReference type="InterPro" id="IPR041616">
    <property type="entry name" value="PheRS_beta_core"/>
</dbReference>
<feature type="domain" description="B5" evidence="13">
    <location>
        <begin position="262"/>
        <end position="335"/>
    </location>
</feature>
<dbReference type="InterPro" id="IPR045060">
    <property type="entry name" value="Phe-tRNA-ligase_IIc_bsu"/>
</dbReference>
<keyword evidence="10" id="KW-0460">Magnesium</keyword>
<evidence type="ECO:0000259" key="13">
    <source>
        <dbReference type="PROSITE" id="PS51483"/>
    </source>
</evidence>
<comment type="similarity">
    <text evidence="3">Belongs to the phenylalanyl-tRNA synthetase beta subunit family. Type 2 subfamily.</text>
</comment>
<sequence length="523" mass="57763">MVVIRASGEEILNTLGEEGASLIEKFASVIGYSVEADAEGLRVEFNPDRPDLFSLPTLARAIRTYHGDDAEYKVVDGHVTVYVDRSVAPYRGNFACFVARGNPIGGNLRALIDYQERLHESIGKDRVKAAIGLHDLSKVSPPFTYRGLRPDETVFTTYDGSVTGTPESVVREHEKGRQYGGLLPPGVYLGIVDSTGGILSLPPMVNGSKSRVDEGTREFFIDITGTEDKAVKDAMHLLAFFFLSLGYSLERCKVSGGSSLAGSFREMEVSGREVKRIIGTEVNGVCGLLRRFGYRCEEHGNSAQVGVPPWRVDVMGPVDIIEDVAKSMGYDSVPETVIMTGHFGNPQPQAMDDRMLRELMVSLGYQEVMTFVVTSQSLYSGRSYRGGVEVVNPKSLDFSVVRDRIYLNLLDFVSRNRRYGFPQKLFEIGDVVVGGRQEHRLSCVAVDTKGAFSEVMRAYEVIRDRFLGGTARIREREVEDMIPGRSGSVRIGDLEIGLIGEVHPETLDGFQIQYPAAVLEIRF</sequence>
<keyword evidence="8" id="KW-0547">Nucleotide-binding</keyword>
<comment type="cofactor">
    <cofactor evidence="1">
        <name>Mg(2+)</name>
        <dbReference type="ChEBI" id="CHEBI:18420"/>
    </cofactor>
</comment>
<dbReference type="AlphaFoldDB" id="A0AA37F9I8"/>
<dbReference type="CDD" id="cd00769">
    <property type="entry name" value="PheRS_beta_core"/>
    <property type="match status" value="1"/>
</dbReference>
<reference evidence="14" key="1">
    <citation type="journal article" date="2014" name="Int. J. Syst. Evol. Microbiol.">
        <title>Complete genome sequence of Corynebacterium casei LMG S-19264T (=DSM 44701T), isolated from a smear-ripened cheese.</title>
        <authorList>
            <consortium name="US DOE Joint Genome Institute (JGI-PGF)"/>
            <person name="Walter F."/>
            <person name="Albersmeier A."/>
            <person name="Kalinowski J."/>
            <person name="Ruckert C."/>
        </authorList>
    </citation>
    <scope>NUCLEOTIDE SEQUENCE</scope>
    <source>
        <strain evidence="14">JCM 13583</strain>
    </source>
</reference>
<dbReference type="InterPro" id="IPR045864">
    <property type="entry name" value="aa-tRNA-synth_II/BPL/LPL"/>
</dbReference>
<dbReference type="Gene3D" id="3.30.930.10">
    <property type="entry name" value="Bira Bifunctional Protein, Domain 2"/>
    <property type="match status" value="1"/>
</dbReference>
<dbReference type="SUPFAM" id="SSF55681">
    <property type="entry name" value="Class II aaRS and biotin synthetases"/>
    <property type="match status" value="1"/>
</dbReference>
<dbReference type="InterPro" id="IPR005147">
    <property type="entry name" value="tRNA_synthase_B5-dom"/>
</dbReference>
<dbReference type="GO" id="GO:0006432">
    <property type="term" value="P:phenylalanyl-tRNA aminoacylation"/>
    <property type="evidence" value="ECO:0007669"/>
    <property type="project" value="InterPro"/>
</dbReference>
<dbReference type="Gene3D" id="3.50.40.10">
    <property type="entry name" value="Phenylalanyl-trna Synthetase, Chain B, domain 3"/>
    <property type="match status" value="1"/>
</dbReference>
<keyword evidence="9" id="KW-0067">ATP-binding</keyword>